<reference evidence="5 6" key="1">
    <citation type="submission" date="2015-11" db="EMBL/GenBank/DDBJ databases">
        <title>Genomic analysis of 38 Legionella species identifies large and diverse effector repertoires.</title>
        <authorList>
            <person name="Burstein D."/>
            <person name="Amaro F."/>
            <person name="Zusman T."/>
            <person name="Lifshitz Z."/>
            <person name="Cohen O."/>
            <person name="Gilbert J.A."/>
            <person name="Pupko T."/>
            <person name="Shuman H.A."/>
            <person name="Segal G."/>
        </authorList>
    </citation>
    <scope>NUCLEOTIDE SEQUENCE [LARGE SCALE GENOMIC DNA]</scope>
    <source>
        <strain evidence="5 6">ATCC 43878</strain>
    </source>
</reference>
<name>A0A0W0STS4_9GAMM</name>
<dbReference type="PROSITE" id="PS50076">
    <property type="entry name" value="DNAJ_2"/>
    <property type="match status" value="1"/>
</dbReference>
<dbReference type="RefSeq" id="WP_058440803.1">
    <property type="nucleotide sequence ID" value="NZ_LNXV01000004.1"/>
</dbReference>
<gene>
    <name evidence="5" type="ORF">Lbru_0724</name>
</gene>
<keyword evidence="2" id="KW-0143">Chaperone</keyword>
<evidence type="ECO:0000259" key="4">
    <source>
        <dbReference type="PROSITE" id="PS50076"/>
    </source>
</evidence>
<dbReference type="CDD" id="cd06257">
    <property type="entry name" value="DnaJ"/>
    <property type="match status" value="1"/>
</dbReference>
<keyword evidence="6" id="KW-1185">Reference proteome</keyword>
<dbReference type="PRINTS" id="PR00625">
    <property type="entry name" value="JDOMAIN"/>
</dbReference>
<evidence type="ECO:0000256" key="1">
    <source>
        <dbReference type="ARBA" id="ARBA00022490"/>
    </source>
</evidence>
<dbReference type="GO" id="GO:0051082">
    <property type="term" value="F:unfolded protein binding"/>
    <property type="evidence" value="ECO:0007669"/>
    <property type="project" value="TreeGrafter"/>
</dbReference>
<dbReference type="PROSITE" id="PS00636">
    <property type="entry name" value="DNAJ_1"/>
    <property type="match status" value="1"/>
</dbReference>
<sequence length="502" mass="58036">MSKRLYEILKIDETATAEEVKKAYKKEALKNHPDKNRDNPQAEENFKALNNAYAILSDTTLRPLYDEGLIDENGNPKAESAEEEREAQTFFDEKNFTSFVDPDDIRERLRKAQDEAQKLFDEEVKPHISDKQVKNSPGSKIYYIYIRSFDPSINFDSSKDFFDIENEEFRSKIAEELHSNEIVWVFESKEEALRASGLAHGLDTLKWDDDRDDIIIECLLSPELLQKTTRFATSDGREINLELLHDHHANRNCFIFKESPLDSDLFSLGNISAVYRVNHQLSVNAFQGNLESKKILLENLEEDVIHNSGIEDLLIEDGNLEDPEMKDPKIEDSNLKDPEMKDPKIEDSDLKNSKIKAIIQALDEGETKLKKQEILLREIKKNQLSVAEFSLLYNAVKNIEPLNEHRNPNLDRFFGIKNTTSWRNTLQEFRARALSTLLEEVEAIDDPNEKFQRLESAKQLPLFKEHRNNSVFTGAWGRTSAVKKIEEQQEEILKSMPSMVSR</sequence>
<dbReference type="SUPFAM" id="SSF46565">
    <property type="entry name" value="Chaperone J-domain"/>
    <property type="match status" value="1"/>
</dbReference>
<dbReference type="GO" id="GO:0051087">
    <property type="term" value="F:protein-folding chaperone binding"/>
    <property type="evidence" value="ECO:0007669"/>
    <property type="project" value="TreeGrafter"/>
</dbReference>
<proteinExistence type="predicted"/>
<dbReference type="InterPro" id="IPR001623">
    <property type="entry name" value="DnaJ_domain"/>
</dbReference>
<dbReference type="PATRIC" id="fig|29422.6.peg.757"/>
<feature type="region of interest" description="Disordered" evidence="3">
    <location>
        <begin position="67"/>
        <end position="88"/>
    </location>
</feature>
<organism evidence="5 6">
    <name type="scientific">Legionella brunensis</name>
    <dbReference type="NCBI Taxonomy" id="29422"/>
    <lineage>
        <taxon>Bacteria</taxon>
        <taxon>Pseudomonadati</taxon>
        <taxon>Pseudomonadota</taxon>
        <taxon>Gammaproteobacteria</taxon>
        <taxon>Legionellales</taxon>
        <taxon>Legionellaceae</taxon>
        <taxon>Legionella</taxon>
    </lineage>
</organism>
<dbReference type="Gene3D" id="1.10.287.110">
    <property type="entry name" value="DnaJ domain"/>
    <property type="match status" value="1"/>
</dbReference>
<dbReference type="PANTHER" id="PTHR43948:SF10">
    <property type="entry name" value="MRJ, ISOFORM E"/>
    <property type="match status" value="1"/>
</dbReference>
<feature type="compositionally biased region" description="Basic and acidic residues" evidence="3">
    <location>
        <begin position="323"/>
        <end position="347"/>
    </location>
</feature>
<dbReference type="Pfam" id="PF00226">
    <property type="entry name" value="DnaJ"/>
    <property type="match status" value="1"/>
</dbReference>
<dbReference type="InterPro" id="IPR018253">
    <property type="entry name" value="DnaJ_domain_CS"/>
</dbReference>
<dbReference type="Proteomes" id="UP000054742">
    <property type="component" value="Unassembled WGS sequence"/>
</dbReference>
<dbReference type="InterPro" id="IPR036869">
    <property type="entry name" value="J_dom_sf"/>
</dbReference>
<dbReference type="EMBL" id="LNXV01000004">
    <property type="protein sequence ID" value="KTC86783.1"/>
    <property type="molecule type" value="Genomic_DNA"/>
</dbReference>
<evidence type="ECO:0000256" key="3">
    <source>
        <dbReference type="SAM" id="MobiDB-lite"/>
    </source>
</evidence>
<keyword evidence="1" id="KW-0963">Cytoplasm</keyword>
<dbReference type="PANTHER" id="PTHR43948">
    <property type="entry name" value="DNAJ HOMOLOG SUBFAMILY B"/>
    <property type="match status" value="1"/>
</dbReference>
<feature type="domain" description="J" evidence="4">
    <location>
        <begin position="4"/>
        <end position="69"/>
    </location>
</feature>
<dbReference type="GO" id="GO:0044183">
    <property type="term" value="F:protein folding chaperone"/>
    <property type="evidence" value="ECO:0007669"/>
    <property type="project" value="TreeGrafter"/>
</dbReference>
<dbReference type="GO" id="GO:0005737">
    <property type="term" value="C:cytoplasm"/>
    <property type="evidence" value="ECO:0007669"/>
    <property type="project" value="TreeGrafter"/>
</dbReference>
<feature type="region of interest" description="Disordered" evidence="3">
    <location>
        <begin position="320"/>
        <end position="347"/>
    </location>
</feature>
<dbReference type="SMART" id="SM00271">
    <property type="entry name" value="DnaJ"/>
    <property type="match status" value="1"/>
</dbReference>
<evidence type="ECO:0000256" key="2">
    <source>
        <dbReference type="ARBA" id="ARBA00023186"/>
    </source>
</evidence>
<evidence type="ECO:0000313" key="6">
    <source>
        <dbReference type="Proteomes" id="UP000054742"/>
    </source>
</evidence>
<accession>A0A0W0STS4</accession>
<evidence type="ECO:0000313" key="5">
    <source>
        <dbReference type="EMBL" id="KTC86783.1"/>
    </source>
</evidence>
<dbReference type="OrthoDB" id="9779889at2"/>
<dbReference type="AlphaFoldDB" id="A0A0W0STS4"/>
<comment type="caution">
    <text evidence="5">The sequence shown here is derived from an EMBL/GenBank/DDBJ whole genome shotgun (WGS) entry which is preliminary data.</text>
</comment>
<dbReference type="STRING" id="29422.Lbru_0724"/>
<protein>
    <submittedName>
        <fullName evidence="5">Molecular chaperone DnaJ</fullName>
    </submittedName>
</protein>